<evidence type="ECO:0000313" key="2">
    <source>
        <dbReference type="Proteomes" id="UP000001401"/>
    </source>
</evidence>
<protein>
    <submittedName>
        <fullName evidence="1">Uncharacterized protein</fullName>
    </submittedName>
</protein>
<reference evidence="1 2" key="1">
    <citation type="submission" date="2010-12" db="EMBL/GenBank/DDBJ databases">
        <title>Complete sequence of Bacillus cellulosilyticus DSM 2522.</title>
        <authorList>
            <consortium name="US DOE Joint Genome Institute"/>
            <person name="Lucas S."/>
            <person name="Copeland A."/>
            <person name="Lapidus A."/>
            <person name="Cheng J.-F."/>
            <person name="Bruce D."/>
            <person name="Goodwin L."/>
            <person name="Pitluck S."/>
            <person name="Chertkov O."/>
            <person name="Detter J.C."/>
            <person name="Han C."/>
            <person name="Tapia R."/>
            <person name="Land M."/>
            <person name="Hauser L."/>
            <person name="Jeffries C."/>
            <person name="Kyrpides N."/>
            <person name="Ivanova N."/>
            <person name="Mikhailova N."/>
            <person name="Brumm P."/>
            <person name="Mead D."/>
            <person name="Woyke T."/>
        </authorList>
    </citation>
    <scope>NUCLEOTIDE SEQUENCE [LARGE SCALE GENOMIC DNA]</scope>
    <source>
        <strain evidence="2">ATCC 21833 / DSM 2522 / FERM P-1141 / JCM 9156 / N-4</strain>
    </source>
</reference>
<proteinExistence type="predicted"/>
<dbReference type="eggNOG" id="COG3935">
    <property type="taxonomic scope" value="Bacteria"/>
</dbReference>
<dbReference type="OrthoDB" id="1258529at2"/>
<dbReference type="AlphaFoldDB" id="E6TTX4"/>
<dbReference type="KEGG" id="bco:Bcell_3765"/>
<name>E6TTX4_EVAC2</name>
<dbReference type="HOGENOM" id="CLU_1891944_0_0_9"/>
<sequence length="134" mass="15658">MLRRVIIKEEFVAITGDYKLAIVLNQLLEYAQQYASFVHVEYEEENGQNIPLIVNTGGWFNVTSEEVARQTLMNISSKTMREYIKALVKKGWVEERDNPSHKWNRTKQYRVNHDQVRKSLLHVGYDSTVLTIEG</sequence>
<gene>
    <name evidence="1" type="ordered locus">Bcell_3765</name>
</gene>
<accession>E6TTX4</accession>
<keyword evidence="2" id="KW-1185">Reference proteome</keyword>
<dbReference type="EMBL" id="CP002394">
    <property type="protein sequence ID" value="ADU32005.1"/>
    <property type="molecule type" value="Genomic_DNA"/>
</dbReference>
<organism evidence="1 2">
    <name type="scientific">Evansella cellulosilytica (strain ATCC 21833 / DSM 2522 / FERM P-1141 / JCM 9156 / N-4)</name>
    <name type="common">Bacillus cellulosilyticus</name>
    <dbReference type="NCBI Taxonomy" id="649639"/>
    <lineage>
        <taxon>Bacteria</taxon>
        <taxon>Bacillati</taxon>
        <taxon>Bacillota</taxon>
        <taxon>Bacilli</taxon>
        <taxon>Bacillales</taxon>
        <taxon>Bacillaceae</taxon>
        <taxon>Evansella</taxon>
    </lineage>
</organism>
<evidence type="ECO:0000313" key="1">
    <source>
        <dbReference type="EMBL" id="ADU32005.1"/>
    </source>
</evidence>
<dbReference type="RefSeq" id="WP_013490336.1">
    <property type="nucleotide sequence ID" value="NC_014829.1"/>
</dbReference>
<dbReference type="Proteomes" id="UP000001401">
    <property type="component" value="Chromosome"/>
</dbReference>